<evidence type="ECO:0000256" key="8">
    <source>
        <dbReference type="HAMAP-Rule" id="MF_00201"/>
    </source>
</evidence>
<dbReference type="Gene3D" id="1.20.1440.120">
    <property type="entry name" value="Recombination protein O, C-terminal domain"/>
    <property type="match status" value="1"/>
</dbReference>
<dbReference type="InterPro" id="IPR022572">
    <property type="entry name" value="DNA_rep/recomb_RecO_N"/>
</dbReference>
<accession>A0ABS0ARP0</accession>
<evidence type="ECO:0000256" key="3">
    <source>
        <dbReference type="ARBA" id="ARBA00021310"/>
    </source>
</evidence>
<evidence type="ECO:0000256" key="2">
    <source>
        <dbReference type="ARBA" id="ARBA00007452"/>
    </source>
</evidence>
<evidence type="ECO:0000256" key="5">
    <source>
        <dbReference type="ARBA" id="ARBA00023172"/>
    </source>
</evidence>
<dbReference type="Gene3D" id="2.40.50.140">
    <property type="entry name" value="Nucleic acid-binding proteins"/>
    <property type="match status" value="1"/>
</dbReference>
<dbReference type="HAMAP" id="MF_00201">
    <property type="entry name" value="RecO"/>
    <property type="match status" value="1"/>
</dbReference>
<organism evidence="10 11">
    <name type="scientific">Alloalcanivorax profundimaris</name>
    <dbReference type="NCBI Taxonomy" id="2735259"/>
    <lineage>
        <taxon>Bacteria</taxon>
        <taxon>Pseudomonadati</taxon>
        <taxon>Pseudomonadota</taxon>
        <taxon>Gammaproteobacteria</taxon>
        <taxon>Oceanospirillales</taxon>
        <taxon>Alcanivoracaceae</taxon>
        <taxon>Alloalcanivorax</taxon>
    </lineage>
</organism>
<dbReference type="Proteomes" id="UP000662703">
    <property type="component" value="Unassembled WGS sequence"/>
</dbReference>
<evidence type="ECO:0000256" key="4">
    <source>
        <dbReference type="ARBA" id="ARBA00022763"/>
    </source>
</evidence>
<protein>
    <recommendedName>
        <fullName evidence="3 8">DNA repair protein RecO</fullName>
    </recommendedName>
    <alternativeName>
        <fullName evidence="7 8">Recombination protein O</fullName>
    </alternativeName>
</protein>
<dbReference type="EMBL" id="ARXX01000019">
    <property type="protein sequence ID" value="MBF5056272.1"/>
    <property type="molecule type" value="Genomic_DNA"/>
</dbReference>
<evidence type="ECO:0000259" key="9">
    <source>
        <dbReference type="Pfam" id="PF11967"/>
    </source>
</evidence>
<gene>
    <name evidence="8" type="primary">recO</name>
    <name evidence="10" type="ORF">Y5W_01566</name>
</gene>
<dbReference type="NCBIfam" id="TIGR00613">
    <property type="entry name" value="reco"/>
    <property type="match status" value="1"/>
</dbReference>
<keyword evidence="6 8" id="KW-0234">DNA repair</keyword>
<keyword evidence="5 8" id="KW-0233">DNA recombination</keyword>
<sequence length="231" mass="25992">MTSTNERASINERHAGGLSPAWLLHRRPFRNTSLIIDLFLPERGRVGAVARGGRRDASLAPFLPLWVDLKRGGELYTLRQVEPRGPAPGLAGRALYCGFYVNELMMRLLHRDDAHPDLWPPYEHTLAALAGDTPLDVTLRRFEMTLLEEAGYGLPLDQDADGRPLAADGLYRWEPEQGFLPDPRGYRGDLLLALGRDDWNGDVRRMAKALLRAALEPHLGGRPLRSRELFR</sequence>
<evidence type="ECO:0000256" key="7">
    <source>
        <dbReference type="ARBA" id="ARBA00033409"/>
    </source>
</evidence>
<dbReference type="PANTHER" id="PTHR33991:SF1">
    <property type="entry name" value="DNA REPAIR PROTEIN RECO"/>
    <property type="match status" value="1"/>
</dbReference>
<dbReference type="Pfam" id="PF11967">
    <property type="entry name" value="RecO_N"/>
    <property type="match status" value="1"/>
</dbReference>
<dbReference type="InterPro" id="IPR003717">
    <property type="entry name" value="RecO"/>
</dbReference>
<feature type="domain" description="DNA replication/recombination mediator RecO N-terminal" evidence="9">
    <location>
        <begin position="20"/>
        <end position="84"/>
    </location>
</feature>
<dbReference type="SUPFAM" id="SSF50249">
    <property type="entry name" value="Nucleic acid-binding proteins"/>
    <property type="match status" value="1"/>
</dbReference>
<dbReference type="SUPFAM" id="SSF57863">
    <property type="entry name" value="ArfGap/RecO-like zinc finger"/>
    <property type="match status" value="1"/>
</dbReference>
<evidence type="ECO:0000256" key="6">
    <source>
        <dbReference type="ARBA" id="ARBA00023204"/>
    </source>
</evidence>
<keyword evidence="4 8" id="KW-0227">DNA damage</keyword>
<dbReference type="PANTHER" id="PTHR33991">
    <property type="entry name" value="DNA REPAIR PROTEIN RECO"/>
    <property type="match status" value="1"/>
</dbReference>
<dbReference type="RefSeq" id="WP_194864800.1">
    <property type="nucleotide sequence ID" value="NZ_ARXX01000019.1"/>
</dbReference>
<dbReference type="Pfam" id="PF02565">
    <property type="entry name" value="RecO_C"/>
    <property type="match status" value="1"/>
</dbReference>
<dbReference type="InterPro" id="IPR012340">
    <property type="entry name" value="NA-bd_OB-fold"/>
</dbReference>
<comment type="function">
    <text evidence="1 8">Involved in DNA repair and RecF pathway recombination.</text>
</comment>
<evidence type="ECO:0000313" key="10">
    <source>
        <dbReference type="EMBL" id="MBF5056272.1"/>
    </source>
</evidence>
<name>A0ABS0ARP0_9GAMM</name>
<dbReference type="InterPro" id="IPR042242">
    <property type="entry name" value="RecO_C"/>
</dbReference>
<reference evidence="10 11" key="1">
    <citation type="submission" date="2012-09" db="EMBL/GenBank/DDBJ databases">
        <title>Genome Sequence of alkane-degrading Bacterium Alcanivorax sp. 521-1.</title>
        <authorList>
            <person name="Lai Q."/>
            <person name="Shao Z."/>
        </authorList>
    </citation>
    <scope>NUCLEOTIDE SEQUENCE [LARGE SCALE GENOMIC DNA]</scope>
    <source>
        <strain evidence="10 11">521-1</strain>
    </source>
</reference>
<comment type="caution">
    <text evidence="10">The sequence shown here is derived from an EMBL/GenBank/DDBJ whole genome shotgun (WGS) entry which is preliminary data.</text>
</comment>
<comment type="similarity">
    <text evidence="2 8">Belongs to the RecO family.</text>
</comment>
<evidence type="ECO:0000313" key="11">
    <source>
        <dbReference type="Proteomes" id="UP000662703"/>
    </source>
</evidence>
<dbReference type="InterPro" id="IPR037278">
    <property type="entry name" value="ARFGAP/RecO"/>
</dbReference>
<proteinExistence type="inferred from homology"/>
<keyword evidence="11" id="KW-1185">Reference proteome</keyword>
<evidence type="ECO:0000256" key="1">
    <source>
        <dbReference type="ARBA" id="ARBA00003065"/>
    </source>
</evidence>